<dbReference type="PANTHER" id="PTHR42693">
    <property type="entry name" value="ARYLSULFATASE FAMILY MEMBER"/>
    <property type="match status" value="1"/>
</dbReference>
<sequence length="481" mass="54075">MKSSTIQSVSSRRVAGTFLLSLLCWLVAMPSPAAEKKPNILFVIADQWREQALDSPAIPTSKRRTSMRWAKVSVRCFNAVSGMPVCSPMRASMLTGQRPLTHGVFINDVPLDPNAVTIGKVLGNAGYDTAFVGKWHVDGHGRLSFIPRERRQGFDYWKVLECTHNYTDSIFYGDTSDKLHWSGYDAIDQTHDALQYLREHAKSEKPFVLYLAWGPPHDPYLTAPEKYRALYDPNKLTLRGNVTESMMAYAHKNLAGYYAHCSALDDCIGEIRATLKETGLDENTILVFTADHGDMLGSQGLMKKQKPYDECARVPLLFRWPRAFGDKPRELDAPVNSEDLMPTLLGLCGVPIPKSVEGLDYSKYLQGGANPGDGATVLTCAAPFGEWDRRKGGKEYRAIRTTRYTYARDLNGPWLLFDDQEDPLQMHNLVGDPAHTELQAKLDDWLRRKLRQENDEFLPGDEYIKKWGWKVDANGTAPTAP</sequence>
<dbReference type="Gene3D" id="3.30.1120.10">
    <property type="match status" value="1"/>
</dbReference>
<protein>
    <submittedName>
        <fullName evidence="6">Sulfatase</fullName>
    </submittedName>
</protein>
<organism evidence="6 7">
    <name type="scientific">Chthoniobacter flavus Ellin428</name>
    <dbReference type="NCBI Taxonomy" id="497964"/>
    <lineage>
        <taxon>Bacteria</taxon>
        <taxon>Pseudomonadati</taxon>
        <taxon>Verrucomicrobiota</taxon>
        <taxon>Spartobacteria</taxon>
        <taxon>Chthoniobacterales</taxon>
        <taxon>Chthoniobacteraceae</taxon>
        <taxon>Chthoniobacter</taxon>
    </lineage>
</organism>
<name>B4D680_9BACT</name>
<keyword evidence="3" id="KW-0378">Hydrolase</keyword>
<dbReference type="InterPro" id="IPR050738">
    <property type="entry name" value="Sulfatase"/>
</dbReference>
<dbReference type="Proteomes" id="UP000005824">
    <property type="component" value="Unassembled WGS sequence"/>
</dbReference>
<dbReference type="CDD" id="cd16034">
    <property type="entry name" value="sulfatase_like"/>
    <property type="match status" value="1"/>
</dbReference>
<evidence type="ECO:0000256" key="4">
    <source>
        <dbReference type="ARBA" id="ARBA00022837"/>
    </source>
</evidence>
<dbReference type="InterPro" id="IPR017850">
    <property type="entry name" value="Alkaline_phosphatase_core_sf"/>
</dbReference>
<comment type="similarity">
    <text evidence="1">Belongs to the sulfatase family.</text>
</comment>
<evidence type="ECO:0000259" key="5">
    <source>
        <dbReference type="Pfam" id="PF00884"/>
    </source>
</evidence>
<dbReference type="InterPro" id="IPR024607">
    <property type="entry name" value="Sulfatase_CS"/>
</dbReference>
<dbReference type="GO" id="GO:0004065">
    <property type="term" value="F:arylsulfatase activity"/>
    <property type="evidence" value="ECO:0007669"/>
    <property type="project" value="TreeGrafter"/>
</dbReference>
<feature type="domain" description="Sulfatase N-terminal" evidence="5">
    <location>
        <begin position="38"/>
        <end position="350"/>
    </location>
</feature>
<evidence type="ECO:0000256" key="2">
    <source>
        <dbReference type="ARBA" id="ARBA00022723"/>
    </source>
</evidence>
<accession>B4D680</accession>
<dbReference type="eggNOG" id="COG3119">
    <property type="taxonomic scope" value="Bacteria"/>
</dbReference>
<reference evidence="6 7" key="1">
    <citation type="journal article" date="2011" name="J. Bacteriol.">
        <title>Genome sequence of Chthoniobacter flavus Ellin428, an aerobic heterotrophic soil bacterium.</title>
        <authorList>
            <person name="Kant R."/>
            <person name="van Passel M.W."/>
            <person name="Palva A."/>
            <person name="Lucas S."/>
            <person name="Lapidus A."/>
            <person name="Glavina Del Rio T."/>
            <person name="Dalin E."/>
            <person name="Tice H."/>
            <person name="Bruce D."/>
            <person name="Goodwin L."/>
            <person name="Pitluck S."/>
            <person name="Larimer F.W."/>
            <person name="Land M.L."/>
            <person name="Hauser L."/>
            <person name="Sangwan P."/>
            <person name="de Vos W.M."/>
            <person name="Janssen P.H."/>
            <person name="Smidt H."/>
        </authorList>
    </citation>
    <scope>NUCLEOTIDE SEQUENCE [LARGE SCALE GENOMIC DNA]</scope>
    <source>
        <strain evidence="6 7">Ellin428</strain>
    </source>
</reference>
<evidence type="ECO:0000313" key="7">
    <source>
        <dbReference type="Proteomes" id="UP000005824"/>
    </source>
</evidence>
<evidence type="ECO:0000256" key="3">
    <source>
        <dbReference type="ARBA" id="ARBA00022801"/>
    </source>
</evidence>
<dbReference type="RefSeq" id="WP_006981742.1">
    <property type="nucleotide sequence ID" value="NZ_ABVL01000015.1"/>
</dbReference>
<dbReference type="STRING" id="497964.CfE428DRAFT_4419"/>
<comment type="caution">
    <text evidence="6">The sequence shown here is derived from an EMBL/GenBank/DDBJ whole genome shotgun (WGS) entry which is preliminary data.</text>
</comment>
<dbReference type="AlphaFoldDB" id="B4D680"/>
<dbReference type="EMBL" id="ABVL01000015">
    <property type="protein sequence ID" value="EDY17989.1"/>
    <property type="molecule type" value="Genomic_DNA"/>
</dbReference>
<dbReference type="GO" id="GO:0046872">
    <property type="term" value="F:metal ion binding"/>
    <property type="evidence" value="ECO:0007669"/>
    <property type="project" value="UniProtKB-KW"/>
</dbReference>
<dbReference type="InterPro" id="IPR000917">
    <property type="entry name" value="Sulfatase_N"/>
</dbReference>
<dbReference type="InParanoid" id="B4D680"/>
<keyword evidence="2" id="KW-0479">Metal-binding</keyword>
<evidence type="ECO:0000313" key="6">
    <source>
        <dbReference type="EMBL" id="EDY17989.1"/>
    </source>
</evidence>
<proteinExistence type="inferred from homology"/>
<gene>
    <name evidence="6" type="ORF">CfE428DRAFT_4419</name>
</gene>
<keyword evidence="7" id="KW-1185">Reference proteome</keyword>
<keyword evidence="4" id="KW-0106">Calcium</keyword>
<evidence type="ECO:0000256" key="1">
    <source>
        <dbReference type="ARBA" id="ARBA00008779"/>
    </source>
</evidence>
<dbReference type="PANTHER" id="PTHR42693:SF53">
    <property type="entry name" value="ENDO-4-O-SULFATASE"/>
    <property type="match status" value="1"/>
</dbReference>
<dbReference type="Pfam" id="PF00884">
    <property type="entry name" value="Sulfatase"/>
    <property type="match status" value="1"/>
</dbReference>
<dbReference type="Gene3D" id="3.40.720.10">
    <property type="entry name" value="Alkaline Phosphatase, subunit A"/>
    <property type="match status" value="1"/>
</dbReference>
<dbReference type="PROSITE" id="PS00149">
    <property type="entry name" value="SULFATASE_2"/>
    <property type="match status" value="1"/>
</dbReference>
<dbReference type="SUPFAM" id="SSF53649">
    <property type="entry name" value="Alkaline phosphatase-like"/>
    <property type="match status" value="1"/>
</dbReference>